<dbReference type="PANTHER" id="PTHR43132">
    <property type="entry name" value="ARSENICAL RESISTANCE OPERON REPRESSOR ARSR-RELATED"/>
    <property type="match status" value="1"/>
</dbReference>
<accession>A0A7X6FT52</accession>
<dbReference type="EMBL" id="JAAXZB010000006">
    <property type="protein sequence ID" value="NKW11456.1"/>
    <property type="molecule type" value="Genomic_DNA"/>
</dbReference>
<reference evidence="6 8" key="2">
    <citation type="submission" date="2020-04" db="EMBL/GenBank/DDBJ databases">
        <title>Whole genome sequencing of clinical and environmental type strains of Ochrobactrum.</title>
        <authorList>
            <person name="Dharne M."/>
        </authorList>
    </citation>
    <scope>NUCLEOTIDE SEQUENCE [LARGE SCALE GENOMIC DNA]</scope>
    <source>
        <strain evidence="6 8">DSM 13340</strain>
    </source>
</reference>
<organism evidence="6 8">
    <name type="scientific">Brucella tritici</name>
    <dbReference type="NCBI Taxonomy" id="94626"/>
    <lineage>
        <taxon>Bacteria</taxon>
        <taxon>Pseudomonadati</taxon>
        <taxon>Pseudomonadota</taxon>
        <taxon>Alphaproteobacteria</taxon>
        <taxon>Hyphomicrobiales</taxon>
        <taxon>Brucellaceae</taxon>
        <taxon>Brucella/Ochrobactrum group</taxon>
        <taxon>Brucella</taxon>
    </lineage>
</organism>
<evidence type="ECO:0000313" key="5">
    <source>
        <dbReference type="EMBL" id="KAB2663318.1"/>
    </source>
</evidence>
<dbReference type="Proteomes" id="UP000430843">
    <property type="component" value="Unassembled WGS sequence"/>
</dbReference>
<gene>
    <name evidence="5" type="ORF">F9K91_19010</name>
    <name evidence="6" type="ORF">HGG76_28235</name>
</gene>
<comment type="caution">
    <text evidence="6">The sequence shown here is derived from an EMBL/GenBank/DDBJ whole genome shotgun (WGS) entry which is preliminary data.</text>
</comment>
<dbReference type="InterPro" id="IPR051011">
    <property type="entry name" value="Metal_resp_trans_reg"/>
</dbReference>
<evidence type="ECO:0000313" key="7">
    <source>
        <dbReference type="Proteomes" id="UP000430843"/>
    </source>
</evidence>
<evidence type="ECO:0000313" key="8">
    <source>
        <dbReference type="Proteomes" id="UP000558475"/>
    </source>
</evidence>
<dbReference type="AlphaFoldDB" id="A0A7X6FT52"/>
<evidence type="ECO:0000256" key="1">
    <source>
        <dbReference type="ARBA" id="ARBA00023015"/>
    </source>
</evidence>
<keyword evidence="2" id="KW-0238">DNA-binding</keyword>
<dbReference type="Pfam" id="PF12840">
    <property type="entry name" value="HTH_20"/>
    <property type="match status" value="1"/>
</dbReference>
<dbReference type="InterPro" id="IPR036388">
    <property type="entry name" value="WH-like_DNA-bd_sf"/>
</dbReference>
<feature type="domain" description="HTH arsR-type" evidence="4">
    <location>
        <begin position="1"/>
        <end position="95"/>
    </location>
</feature>
<dbReference type="PROSITE" id="PS50987">
    <property type="entry name" value="HTH_ARSR_2"/>
    <property type="match status" value="1"/>
</dbReference>
<dbReference type="CDD" id="cd00090">
    <property type="entry name" value="HTH_ARSR"/>
    <property type="match status" value="1"/>
</dbReference>
<keyword evidence="3" id="KW-0804">Transcription</keyword>
<name>A0A7X6FT52_9HYPH</name>
<dbReference type="SMART" id="SM00418">
    <property type="entry name" value="HTH_ARSR"/>
    <property type="match status" value="1"/>
</dbReference>
<keyword evidence="1" id="KW-0805">Transcription regulation</keyword>
<dbReference type="SUPFAM" id="SSF46785">
    <property type="entry name" value="Winged helix' DNA-binding domain"/>
    <property type="match status" value="1"/>
</dbReference>
<evidence type="ECO:0000256" key="2">
    <source>
        <dbReference type="ARBA" id="ARBA00023125"/>
    </source>
</evidence>
<dbReference type="PANTHER" id="PTHR43132:SF2">
    <property type="entry name" value="ARSENICAL RESISTANCE OPERON REPRESSOR ARSR-RELATED"/>
    <property type="match status" value="1"/>
</dbReference>
<sequence length="119" mass="12851">MNEQQILDAFGALSQQTRLRVLKKLVIAGPAGLAAGAIADAVNVSASNISFHLKELEHAGLIAARREARSIVYSADFEALRQLARFMMENCCVGEKFDCSTKPKPGRHLPSVGKTIQVS</sequence>
<evidence type="ECO:0000259" key="4">
    <source>
        <dbReference type="PROSITE" id="PS50987"/>
    </source>
</evidence>
<dbReference type="GO" id="GO:0003700">
    <property type="term" value="F:DNA-binding transcription factor activity"/>
    <property type="evidence" value="ECO:0007669"/>
    <property type="project" value="InterPro"/>
</dbReference>
<dbReference type="PRINTS" id="PR00778">
    <property type="entry name" value="HTHARSR"/>
</dbReference>
<protein>
    <submittedName>
        <fullName evidence="6">Helix-turn-helix transcriptional regulator</fullName>
    </submittedName>
</protein>
<keyword evidence="7" id="KW-1185">Reference proteome</keyword>
<dbReference type="InterPro" id="IPR036390">
    <property type="entry name" value="WH_DNA-bd_sf"/>
</dbReference>
<evidence type="ECO:0000313" key="6">
    <source>
        <dbReference type="EMBL" id="NKW11456.1"/>
    </source>
</evidence>
<dbReference type="NCBIfam" id="NF033788">
    <property type="entry name" value="HTH_metalloreg"/>
    <property type="match status" value="1"/>
</dbReference>
<dbReference type="Proteomes" id="UP000558475">
    <property type="component" value="Unassembled WGS sequence"/>
</dbReference>
<proteinExistence type="predicted"/>
<dbReference type="InterPro" id="IPR011991">
    <property type="entry name" value="ArsR-like_HTH"/>
</dbReference>
<dbReference type="Gene3D" id="1.10.10.10">
    <property type="entry name" value="Winged helix-like DNA-binding domain superfamily/Winged helix DNA-binding domain"/>
    <property type="match status" value="1"/>
</dbReference>
<dbReference type="RefSeq" id="WP_151678460.1">
    <property type="nucleotide sequence ID" value="NZ_WBWA01000022.1"/>
</dbReference>
<dbReference type="EMBL" id="WBWA01000022">
    <property type="protein sequence ID" value="KAB2663318.1"/>
    <property type="molecule type" value="Genomic_DNA"/>
</dbReference>
<dbReference type="InterPro" id="IPR001845">
    <property type="entry name" value="HTH_ArsR_DNA-bd_dom"/>
</dbReference>
<reference evidence="5 7" key="1">
    <citation type="submission" date="2019-09" db="EMBL/GenBank/DDBJ databases">
        <title>Taxonomic organization of the family Brucellaceae based on a phylogenomic approach.</title>
        <authorList>
            <person name="Leclercq S."/>
            <person name="Cloeckaert A."/>
            <person name="Zygmunt M.S."/>
        </authorList>
    </citation>
    <scope>NUCLEOTIDE SEQUENCE [LARGE SCALE GENOMIC DNA]</scope>
    <source>
        <strain evidence="5 7">LMG 18957</strain>
    </source>
</reference>
<dbReference type="GO" id="GO:0003677">
    <property type="term" value="F:DNA binding"/>
    <property type="evidence" value="ECO:0007669"/>
    <property type="project" value="UniProtKB-KW"/>
</dbReference>
<evidence type="ECO:0000256" key="3">
    <source>
        <dbReference type="ARBA" id="ARBA00023163"/>
    </source>
</evidence>